<gene>
    <name evidence="1" type="ORF">AC626_03710</name>
</gene>
<comment type="caution">
    <text evidence="1">The sequence shown here is derived from an EMBL/GenBank/DDBJ whole genome shotgun (WGS) entry which is preliminary data.</text>
</comment>
<reference evidence="2" key="1">
    <citation type="submission" date="2015-07" db="EMBL/GenBank/DDBJ databases">
        <title>Draft genome sequence of a Pseudoalteromonas rubra strain, OCN096, isolated from Kaneohe Bay, Oahu, Hawaii.</title>
        <authorList>
            <person name="Beurmann S."/>
            <person name="Ushijima B."/>
            <person name="Belcaid M."/>
            <person name="Callahan S.M."/>
            <person name="Aeby G.S."/>
        </authorList>
    </citation>
    <scope>NUCLEOTIDE SEQUENCE [LARGE SCALE GENOMIC DNA]</scope>
    <source>
        <strain evidence="2">OCN096</strain>
    </source>
</reference>
<evidence type="ECO:0000313" key="2">
    <source>
        <dbReference type="Proteomes" id="UP000036850"/>
    </source>
</evidence>
<dbReference type="PATRIC" id="fig|43658.6.peg.5971"/>
<evidence type="ECO:0000313" key="1">
    <source>
        <dbReference type="EMBL" id="KNC68614.1"/>
    </source>
</evidence>
<sequence length="61" mass="7056">MVQPAALSFEYELTSGGYTTTRGAAFVDEFATNFLLNCLFYEQSREVKHFYSFHKTDNFLT</sequence>
<accession>A0A0L0EW29</accession>
<proteinExistence type="predicted"/>
<dbReference type="EMBL" id="LFZX01000016">
    <property type="protein sequence ID" value="KNC68614.1"/>
    <property type="molecule type" value="Genomic_DNA"/>
</dbReference>
<dbReference type="AlphaFoldDB" id="A0A0L0EW29"/>
<protein>
    <submittedName>
        <fullName evidence="1">Uncharacterized protein</fullName>
    </submittedName>
</protein>
<organism evidence="1 2">
    <name type="scientific">Pseudoalteromonas rubra</name>
    <dbReference type="NCBI Taxonomy" id="43658"/>
    <lineage>
        <taxon>Bacteria</taxon>
        <taxon>Pseudomonadati</taxon>
        <taxon>Pseudomonadota</taxon>
        <taxon>Gammaproteobacteria</taxon>
        <taxon>Alteromonadales</taxon>
        <taxon>Pseudoalteromonadaceae</taxon>
        <taxon>Pseudoalteromonas</taxon>
    </lineage>
</organism>
<name>A0A0L0EW29_9GAMM</name>
<dbReference type="Proteomes" id="UP000036850">
    <property type="component" value="Unassembled WGS sequence"/>
</dbReference>